<dbReference type="SUPFAM" id="SSF56349">
    <property type="entry name" value="DNA breaking-rejoining enzymes"/>
    <property type="match status" value="1"/>
</dbReference>
<dbReference type="InterPro" id="IPR013762">
    <property type="entry name" value="Integrase-like_cat_sf"/>
</dbReference>
<dbReference type="GO" id="GO:0003677">
    <property type="term" value="F:DNA binding"/>
    <property type="evidence" value="ECO:0007669"/>
    <property type="project" value="InterPro"/>
</dbReference>
<reference evidence="2 3" key="1">
    <citation type="submission" date="2019-11" db="EMBL/GenBank/DDBJ databases">
        <title>Comparative genomics of hydrocarbon-degrading Desulfosarcina strains.</title>
        <authorList>
            <person name="Watanabe M."/>
            <person name="Kojima H."/>
            <person name="Fukui M."/>
        </authorList>
    </citation>
    <scope>NUCLEOTIDE SEQUENCE [LARGE SCALE GENOMIC DNA]</scope>
    <source>
        <strain evidence="2 3">PP31</strain>
    </source>
</reference>
<dbReference type="AlphaFoldDB" id="A0A5K7ZA30"/>
<evidence type="ECO:0000313" key="2">
    <source>
        <dbReference type="EMBL" id="BBO78882.1"/>
    </source>
</evidence>
<proteinExistence type="predicted"/>
<gene>
    <name evidence="2" type="ORF">DSCW_62990</name>
</gene>
<dbReference type="Proteomes" id="UP000427769">
    <property type="component" value="Chromosome"/>
</dbReference>
<organism evidence="2 3">
    <name type="scientific">Desulfosarcina widdelii</name>
    <dbReference type="NCBI Taxonomy" id="947919"/>
    <lineage>
        <taxon>Bacteria</taxon>
        <taxon>Pseudomonadati</taxon>
        <taxon>Thermodesulfobacteriota</taxon>
        <taxon>Desulfobacteria</taxon>
        <taxon>Desulfobacterales</taxon>
        <taxon>Desulfosarcinaceae</taxon>
        <taxon>Desulfosarcina</taxon>
    </lineage>
</organism>
<dbReference type="InterPro" id="IPR011010">
    <property type="entry name" value="DNA_brk_join_enz"/>
</dbReference>
<name>A0A5K7ZA30_9BACT</name>
<sequence>MPIGVIQRILGHSNRKTTEGYIHSANEDERNAIEMLGKIDIFTAPLKQNEIHPTNRHSEFWQRKVERPDYKSLCQDIQKLGFVGTGRKYGVSDNAIRKWKKHYDSQFKN</sequence>
<dbReference type="Gene3D" id="1.10.443.10">
    <property type="entry name" value="Intergrase catalytic core"/>
    <property type="match status" value="1"/>
</dbReference>
<dbReference type="GO" id="GO:0006310">
    <property type="term" value="P:DNA recombination"/>
    <property type="evidence" value="ECO:0007669"/>
    <property type="project" value="UniProtKB-KW"/>
</dbReference>
<dbReference type="KEGG" id="dwd:DSCW_62990"/>
<evidence type="ECO:0000313" key="3">
    <source>
        <dbReference type="Proteomes" id="UP000427769"/>
    </source>
</evidence>
<protein>
    <submittedName>
        <fullName evidence="2">Uncharacterized protein</fullName>
    </submittedName>
</protein>
<accession>A0A5K7ZA30</accession>
<dbReference type="EMBL" id="AP021875">
    <property type="protein sequence ID" value="BBO78882.1"/>
    <property type="molecule type" value="Genomic_DNA"/>
</dbReference>
<keyword evidence="3" id="KW-1185">Reference proteome</keyword>
<evidence type="ECO:0000256" key="1">
    <source>
        <dbReference type="ARBA" id="ARBA00023172"/>
    </source>
</evidence>
<dbReference type="GO" id="GO:0015074">
    <property type="term" value="P:DNA integration"/>
    <property type="evidence" value="ECO:0007669"/>
    <property type="project" value="InterPro"/>
</dbReference>
<keyword evidence="1" id="KW-0233">DNA recombination</keyword>